<evidence type="ECO:0000256" key="1">
    <source>
        <dbReference type="SAM" id="MobiDB-lite"/>
    </source>
</evidence>
<dbReference type="AlphaFoldDB" id="A0A7S3NGZ6"/>
<gene>
    <name evidence="2" type="ORF">ALAG00032_LOCUS627</name>
</gene>
<name>A0A7S3NGZ6_9STRA</name>
<proteinExistence type="predicted"/>
<reference evidence="2" key="1">
    <citation type="submission" date="2021-01" db="EMBL/GenBank/DDBJ databases">
        <authorList>
            <person name="Corre E."/>
            <person name="Pelletier E."/>
            <person name="Niang G."/>
            <person name="Scheremetjew M."/>
            <person name="Finn R."/>
            <person name="Kale V."/>
            <person name="Holt S."/>
            <person name="Cochrane G."/>
            <person name="Meng A."/>
            <person name="Brown T."/>
            <person name="Cohen L."/>
        </authorList>
    </citation>
    <scope>NUCLEOTIDE SEQUENCE</scope>
    <source>
        <strain evidence="2">CCMP1510</strain>
    </source>
</reference>
<protein>
    <submittedName>
        <fullName evidence="2">Uncharacterized protein</fullName>
    </submittedName>
</protein>
<sequence length="1254" mass="136297">MLSRLISTLWSESLEPGSERICWERLDGRRRSSKRTLPVDTTTENSSPECSEVALDAMLSRAEEISIENGEEMRAAVWCKVIARVRQVMRKEEKKDNLDGIGLTRWLLCREVLLQMCNTHPLLKALKSQDGWSRLGCAELVRMVCTGDTISNFTAALTVQAMDIHRAFGSIVRSSGNQPSRLEFAACGALLEFSYALASGVAASSDETRNFGEQIETNEEPDSDDDENDENDESDQVPKRLPFMCLEALWKAKGEWAQSLQAERRWHGNTSHRAPFVLALDDLLAELGADALDDDGEFNKAGAAAAAARRCSPVVVACLGCDELESAALQADRDGDGFKAQRNRATAISARNAAKRRLAWLIRTAPPTEIRRNWNNTHSKSLAIEEALSEVVAQVGYLADDNFTSADESEDLRTKVSKEAICADIRRAVARRLCLLLGQIKSVRFEQLLGNKPELQGLLLSSLVALLRSSKITHMSESSSTSSNHRRALGALSFAKQSTAALASAALNRVLGSILNIGSKDSACATLLTLLDNENSQNDPASETVAALVGPIAANSLAVLRQLLQRLLKAAPGAIEAVAAALRVGSSSPEVERQVQSEICATIVTVLTSNHDEIFRAHVVDMLGPLANADHIVPKLCAALARANTKDRTILEQCLGACLMAANDAASALDLLASALRDSISEQVSATNKVVEDPARAFVQHQSHYQQEDEVRLALWVRRILDRTPDWLKTIAKNGGERWQRAVMAVARRIATSPKDAIVIRLWGAVADQFTIQDDTLSMRLCFIRILEQIEIHNTENRSDLFDRLAPLLALKRTPVQVWLKLEGEKDDLSGSSLNATDDSKKVPCGFEVMRRAAALLRHRALAIDENKAIATVAAECLGRLPPYFLDTSTAVQAYLADPDEETARIAKIEVFALCHAASVHGVLALGRGALNSLLTAIVQRDLPFLNQLQEGCVHALAMVIGAQAVEAAAIRKQAKNSDRQLVVEIADEEKSERKPPALSVAALLMHVACYDKDCKNTIELASAIISNENDAIAISNTIATRTTALRMACMSAIATAGAQLDVSSGALRLFADAIAYPALHAAGKILLSEHGEQDDIISAAAWLHVLFVLLVRLKESLCVPPVDLFGLALRGARHAQSSSVPIDVNLRRNGLKLLTGIIAIDDNIQRLPPSSTLQAMSTLHGLAQLEPNRELRQLAHQLTNALDTAINSSNAAFKRSSSQQQQYHQAVRLDRSTPLPEAYTAVSGIARTIPMAK</sequence>
<dbReference type="InterPro" id="IPR016024">
    <property type="entry name" value="ARM-type_fold"/>
</dbReference>
<organism evidence="2">
    <name type="scientific">Aureoumbra lagunensis</name>
    <dbReference type="NCBI Taxonomy" id="44058"/>
    <lineage>
        <taxon>Eukaryota</taxon>
        <taxon>Sar</taxon>
        <taxon>Stramenopiles</taxon>
        <taxon>Ochrophyta</taxon>
        <taxon>Pelagophyceae</taxon>
        <taxon>Pelagomonadales</taxon>
        <taxon>Aureoumbra</taxon>
    </lineage>
</organism>
<dbReference type="SUPFAM" id="SSF48371">
    <property type="entry name" value="ARM repeat"/>
    <property type="match status" value="1"/>
</dbReference>
<accession>A0A7S3NGZ6</accession>
<feature type="region of interest" description="Disordered" evidence="1">
    <location>
        <begin position="215"/>
        <end position="237"/>
    </location>
</feature>
<dbReference type="EMBL" id="HBIJ01000857">
    <property type="protein sequence ID" value="CAE0359898.1"/>
    <property type="molecule type" value="Transcribed_RNA"/>
</dbReference>
<feature type="compositionally biased region" description="Acidic residues" evidence="1">
    <location>
        <begin position="216"/>
        <end position="235"/>
    </location>
</feature>
<evidence type="ECO:0000313" key="2">
    <source>
        <dbReference type="EMBL" id="CAE0359898.1"/>
    </source>
</evidence>